<evidence type="ECO:0000313" key="2">
    <source>
        <dbReference type="Proteomes" id="UP001296923"/>
    </source>
</evidence>
<sequence length="84" mass="9682">MTVVKDIFVQIRSINGKTYAVKHNEVFLLDGVGLEIWQLLDGQNTVMQISEKIAEKYNKSVNDITEDVIEFINELLEDKLIEIE</sequence>
<dbReference type="EMBL" id="JAFHKR010000038">
    <property type="protein sequence ID" value="MBN3554060.1"/>
    <property type="molecule type" value="Genomic_DNA"/>
</dbReference>
<dbReference type="Proteomes" id="UP001296923">
    <property type="component" value="Unassembled WGS sequence"/>
</dbReference>
<protein>
    <submittedName>
        <fullName evidence="1">PqqD family protein</fullName>
    </submittedName>
</protein>
<organism evidence="1 2">
    <name type="scientific">Fictibacillus nanhaiensis</name>
    <dbReference type="NCBI Taxonomy" id="742169"/>
    <lineage>
        <taxon>Bacteria</taxon>
        <taxon>Bacillati</taxon>
        <taxon>Bacillota</taxon>
        <taxon>Bacilli</taxon>
        <taxon>Bacillales</taxon>
        <taxon>Fictibacillaceae</taxon>
        <taxon>Fictibacillus</taxon>
    </lineage>
</organism>
<dbReference type="Pfam" id="PF05402">
    <property type="entry name" value="PqqD"/>
    <property type="match status" value="1"/>
</dbReference>
<name>A0ABS2ZRX2_9BACL</name>
<dbReference type="InterPro" id="IPR008792">
    <property type="entry name" value="PQQD"/>
</dbReference>
<reference evidence="1 2" key="1">
    <citation type="submission" date="2021-01" db="EMBL/GenBank/DDBJ databases">
        <title>Genome Sequencing of Type Strains.</title>
        <authorList>
            <person name="Lemaire J.F."/>
            <person name="Inderbitzin P."/>
            <person name="Collins S.B."/>
            <person name="Wespe N."/>
            <person name="Knight-Connoni V."/>
        </authorList>
    </citation>
    <scope>NUCLEOTIDE SEQUENCE [LARGE SCALE GENOMIC DNA]</scope>
    <source>
        <strain evidence="1 2">DSM 23009</strain>
    </source>
</reference>
<comment type="caution">
    <text evidence="1">The sequence shown here is derived from an EMBL/GenBank/DDBJ whole genome shotgun (WGS) entry which is preliminary data.</text>
</comment>
<keyword evidence="2" id="KW-1185">Reference proteome</keyword>
<proteinExistence type="predicted"/>
<dbReference type="InterPro" id="IPR041881">
    <property type="entry name" value="PqqD_sf"/>
</dbReference>
<evidence type="ECO:0000313" key="1">
    <source>
        <dbReference type="EMBL" id="MBN3554060.1"/>
    </source>
</evidence>
<accession>A0ABS2ZRX2</accession>
<gene>
    <name evidence="1" type="ORF">JYA63_07290</name>
</gene>
<dbReference type="Gene3D" id="1.10.10.1150">
    <property type="entry name" value="Coenzyme PQQ synthesis protein D (PqqD)"/>
    <property type="match status" value="1"/>
</dbReference>
<dbReference type="RefSeq" id="WP_205725118.1">
    <property type="nucleotide sequence ID" value="NZ_JAFHKR010000038.1"/>
</dbReference>